<evidence type="ECO:0000256" key="7">
    <source>
        <dbReference type="ARBA" id="ARBA00022777"/>
    </source>
</evidence>
<dbReference type="Pfam" id="PF00696">
    <property type="entry name" value="AA_kinase"/>
    <property type="match status" value="1"/>
</dbReference>
<keyword evidence="8" id="KW-0067">ATP-binding</keyword>
<dbReference type="InterPro" id="IPR036393">
    <property type="entry name" value="AceGlu_kinase-like_sf"/>
</dbReference>
<feature type="domain" description="Aspartate/glutamate/uridylate kinase" evidence="9">
    <location>
        <begin position="29"/>
        <end position="272"/>
    </location>
</feature>
<evidence type="ECO:0000259" key="9">
    <source>
        <dbReference type="Pfam" id="PF00696"/>
    </source>
</evidence>
<dbReference type="InterPro" id="IPR041727">
    <property type="entry name" value="NAGK-C"/>
</dbReference>
<proteinExistence type="inferred from homology"/>
<keyword evidence="5 10" id="KW-0808">Transferase</keyword>
<dbReference type="NCBIfam" id="TIGR00761">
    <property type="entry name" value="argB"/>
    <property type="match status" value="1"/>
</dbReference>
<keyword evidence="7 10" id="KW-0418">Kinase</keyword>
<dbReference type="CDD" id="cd04250">
    <property type="entry name" value="AAK_NAGK-C"/>
    <property type="match status" value="1"/>
</dbReference>
<dbReference type="EMBL" id="MN079127">
    <property type="protein sequence ID" value="QEA06152.1"/>
    <property type="molecule type" value="Genomic_DNA"/>
</dbReference>
<evidence type="ECO:0000256" key="3">
    <source>
        <dbReference type="ARBA" id="ARBA00022571"/>
    </source>
</evidence>
<keyword evidence="6" id="KW-0547">Nucleotide-binding</keyword>
<accession>A0A5B8RF36</accession>
<dbReference type="PRINTS" id="PR00474">
    <property type="entry name" value="GLU5KINASE"/>
</dbReference>
<evidence type="ECO:0000256" key="6">
    <source>
        <dbReference type="ARBA" id="ARBA00022741"/>
    </source>
</evidence>
<dbReference type="InterPro" id="IPR004662">
    <property type="entry name" value="AcgluKinase_fam"/>
</dbReference>
<dbReference type="InterPro" id="IPR001048">
    <property type="entry name" value="Asp/Glu/Uridylate_kinase"/>
</dbReference>
<dbReference type="InterPro" id="IPR037528">
    <property type="entry name" value="ArgB"/>
</dbReference>
<evidence type="ECO:0000256" key="1">
    <source>
        <dbReference type="ARBA" id="ARBA00004828"/>
    </source>
</evidence>
<evidence type="ECO:0000313" key="10">
    <source>
        <dbReference type="EMBL" id="QEA06152.1"/>
    </source>
</evidence>
<dbReference type="AlphaFoldDB" id="A0A5B8RF36"/>
<gene>
    <name evidence="10" type="primary">argB</name>
    <name evidence="10" type="ORF">KBTEX_02482</name>
</gene>
<dbReference type="EC" id="2.7.2.8" evidence="2"/>
<reference evidence="10" key="1">
    <citation type="submission" date="2019-06" db="EMBL/GenBank/DDBJ databases">
        <authorList>
            <person name="Murdoch R.W."/>
            <person name="Fathepure B."/>
        </authorList>
    </citation>
    <scope>NUCLEOTIDE SEQUENCE</scope>
</reference>
<organism evidence="10">
    <name type="scientific">uncultured organism</name>
    <dbReference type="NCBI Taxonomy" id="155900"/>
    <lineage>
        <taxon>unclassified sequences</taxon>
        <taxon>environmental samples</taxon>
    </lineage>
</organism>
<evidence type="ECO:0000256" key="5">
    <source>
        <dbReference type="ARBA" id="ARBA00022679"/>
    </source>
</evidence>
<protein>
    <recommendedName>
        <fullName evidence="2">acetylglutamate kinase</fullName>
        <ecNumber evidence="2">2.7.2.8</ecNumber>
    </recommendedName>
</protein>
<name>A0A5B8RF36_9ZZZZ</name>
<dbReference type="InterPro" id="IPR001057">
    <property type="entry name" value="Glu/AcGlu_kinase"/>
</dbReference>
<dbReference type="Gene3D" id="3.40.1160.10">
    <property type="entry name" value="Acetylglutamate kinase-like"/>
    <property type="match status" value="1"/>
</dbReference>
<evidence type="ECO:0000256" key="4">
    <source>
        <dbReference type="ARBA" id="ARBA00022605"/>
    </source>
</evidence>
<dbReference type="PIRSF" id="PIRSF000728">
    <property type="entry name" value="NAGK"/>
    <property type="match status" value="1"/>
</dbReference>
<dbReference type="GO" id="GO:0006526">
    <property type="term" value="P:L-arginine biosynthetic process"/>
    <property type="evidence" value="ECO:0007669"/>
    <property type="project" value="UniProtKB-KW"/>
</dbReference>
<dbReference type="GO" id="GO:0005524">
    <property type="term" value="F:ATP binding"/>
    <property type="evidence" value="ECO:0007669"/>
    <property type="project" value="UniProtKB-KW"/>
</dbReference>
<evidence type="ECO:0000256" key="2">
    <source>
        <dbReference type="ARBA" id="ARBA00013065"/>
    </source>
</evidence>
<dbReference type="FunFam" id="3.40.1160.10:FF:000004">
    <property type="entry name" value="Acetylglutamate kinase"/>
    <property type="match status" value="1"/>
</dbReference>
<dbReference type="PANTHER" id="PTHR23342">
    <property type="entry name" value="N-ACETYLGLUTAMATE SYNTHASE"/>
    <property type="match status" value="1"/>
</dbReference>
<evidence type="ECO:0000256" key="8">
    <source>
        <dbReference type="ARBA" id="ARBA00022840"/>
    </source>
</evidence>
<dbReference type="SUPFAM" id="SSF53633">
    <property type="entry name" value="Carbamate kinase-like"/>
    <property type="match status" value="1"/>
</dbReference>
<comment type="pathway">
    <text evidence="1">Amino-acid biosynthesis; L-arginine biosynthesis; N(2)-acetyl-L-ornithine from L-glutamate: step 2/4.</text>
</comment>
<dbReference type="HAMAP" id="MF_00082">
    <property type="entry name" value="ArgB"/>
    <property type="match status" value="1"/>
</dbReference>
<sequence length="307" mass="32146">MTDTPTPPAQVAHVLTEALPYIRRYHGRTVVVKYGGNAMTDEALKGSFARDVVLMKLVGINPVIVHGGGPQIGRLLERIGKETEFVEGMRVTDAETMDVVEMVLGGLVNKEIVSLINSHGGRAVGLTGKDGGFIHARKLHIQRPGAAEREPEIIDIGHVGEVASIDPALVSLLDGQDFIPVIAPIGVGEDGKTYNINADLVAGRLAETLGAEKLVLMTNTPGILDGEGRLLTGLDAARVERLIADGTIHGGMLPKVQCALEAVAGGVGASTIVDGRVEHAILLELFTDAGVGTLIHGRDGADAHRSG</sequence>
<dbReference type="PANTHER" id="PTHR23342:SF0">
    <property type="entry name" value="N-ACETYLGLUTAMATE SYNTHASE, MITOCHONDRIAL"/>
    <property type="match status" value="1"/>
</dbReference>
<keyword evidence="3" id="KW-0055">Arginine biosynthesis</keyword>
<keyword evidence="4" id="KW-0028">Amino-acid biosynthesis</keyword>
<dbReference type="GO" id="GO:0003991">
    <property type="term" value="F:acetylglutamate kinase activity"/>
    <property type="evidence" value="ECO:0007669"/>
    <property type="project" value="UniProtKB-EC"/>
</dbReference>